<name>A0AAD5VL66_9AGAR</name>
<protein>
    <submittedName>
        <fullName evidence="1">Uncharacterized protein</fullName>
    </submittedName>
</protein>
<keyword evidence="2" id="KW-1185">Reference proteome</keyword>
<dbReference type="Proteomes" id="UP001213000">
    <property type="component" value="Unassembled WGS sequence"/>
</dbReference>
<dbReference type="EMBL" id="JANIEX010000952">
    <property type="protein sequence ID" value="KAJ3561792.1"/>
    <property type="molecule type" value="Genomic_DNA"/>
</dbReference>
<gene>
    <name evidence="1" type="ORF">NP233_g9979</name>
</gene>
<reference evidence="1" key="1">
    <citation type="submission" date="2022-07" db="EMBL/GenBank/DDBJ databases">
        <title>Genome Sequence of Leucocoprinus birnbaumii.</title>
        <authorList>
            <person name="Buettner E."/>
        </authorList>
    </citation>
    <scope>NUCLEOTIDE SEQUENCE</scope>
    <source>
        <strain evidence="1">VT141</strain>
    </source>
</reference>
<proteinExistence type="predicted"/>
<evidence type="ECO:0000313" key="1">
    <source>
        <dbReference type="EMBL" id="KAJ3561792.1"/>
    </source>
</evidence>
<accession>A0AAD5VL66</accession>
<comment type="caution">
    <text evidence="1">The sequence shown here is derived from an EMBL/GenBank/DDBJ whole genome shotgun (WGS) entry which is preliminary data.</text>
</comment>
<organism evidence="1 2">
    <name type="scientific">Leucocoprinus birnbaumii</name>
    <dbReference type="NCBI Taxonomy" id="56174"/>
    <lineage>
        <taxon>Eukaryota</taxon>
        <taxon>Fungi</taxon>
        <taxon>Dikarya</taxon>
        <taxon>Basidiomycota</taxon>
        <taxon>Agaricomycotina</taxon>
        <taxon>Agaricomycetes</taxon>
        <taxon>Agaricomycetidae</taxon>
        <taxon>Agaricales</taxon>
        <taxon>Agaricineae</taxon>
        <taxon>Agaricaceae</taxon>
        <taxon>Leucocoprinus</taxon>
    </lineage>
</organism>
<dbReference type="AlphaFoldDB" id="A0AAD5VL66"/>
<evidence type="ECO:0000313" key="2">
    <source>
        <dbReference type="Proteomes" id="UP001213000"/>
    </source>
</evidence>
<sequence>MPRTLLARAVSDHYPLLPIPPNPSRRTTRPRDSAFHANINATQNPFPAVYRLATSPPPPWIPVSSPSTNPIWA</sequence>